<evidence type="ECO:0000256" key="1">
    <source>
        <dbReference type="ARBA" id="ARBA00034120"/>
    </source>
</evidence>
<keyword evidence="5" id="KW-1185">Reference proteome</keyword>
<gene>
    <name evidence="4" type="ORF">GCM10011491_43860</name>
</gene>
<dbReference type="InterPro" id="IPR013597">
    <property type="entry name" value="Mat_intron_G2"/>
</dbReference>
<feature type="region of interest" description="Disordered" evidence="2">
    <location>
        <begin position="1"/>
        <end position="29"/>
    </location>
</feature>
<feature type="compositionally biased region" description="Polar residues" evidence="2">
    <location>
        <begin position="15"/>
        <end position="29"/>
    </location>
</feature>
<dbReference type="Pfam" id="PF13655">
    <property type="entry name" value="RVT_N"/>
    <property type="match status" value="1"/>
</dbReference>
<dbReference type="NCBIfam" id="TIGR04416">
    <property type="entry name" value="group_II_RT_mat"/>
    <property type="match status" value="1"/>
</dbReference>
<sequence length="507" mass="57473">MVREHDKSLDGEKQMTATDAKTSTAGASSHEAQMWDQANWPYIEATVERLQVRIAKATREGRWGKVKSLQRLLTRSHSGKMLAVKRVTENRGKNTPGVDGAIWSTSAARWRGMTTLQHRGYRTMPLRRVHIPKSNGKKRPLGIPSMRCRAMQSLWKLALEPVAESRADPNSYGFRPKRSTADAIGQCFISLARHVSPAWILEGDIRGCFDEISHDYILKHIPMDKGVLRKWLQAGYIEEETLFETTAGTPQGGVISPTIANMVLDGLEAAAHASAGSSKRAREKACLNVIRYADDFVITGISKETLEDKVMPAVRLFLAARGLELSKEKTRITYIAEGFDFLGQNVRKYNGKLLITPSKKSVKSLLDKVRKIIKGNATATQASLIHMLNPIIRGWAMYHRHCVAKATFSLVDNRIWRMLRRWAGRRHPNKRARWVQNKYYRTYGNRNGEFGTEDTKYRLFRAATVSITRHIKIRASANPFDPVWHEYFAHRRATKSTAEWSGATTWC</sequence>
<dbReference type="Pfam" id="PF08388">
    <property type="entry name" value="GIIM"/>
    <property type="match status" value="1"/>
</dbReference>
<evidence type="ECO:0000313" key="5">
    <source>
        <dbReference type="Proteomes" id="UP000646478"/>
    </source>
</evidence>
<comment type="similarity">
    <text evidence="1">Belongs to the bacterial reverse transcriptase family.</text>
</comment>
<comment type="caution">
    <text evidence="4">The sequence shown here is derived from an EMBL/GenBank/DDBJ whole genome shotgun (WGS) entry which is preliminary data.</text>
</comment>
<dbReference type="InterPro" id="IPR051083">
    <property type="entry name" value="GrpII_Intron_Splice-Mob/Def"/>
</dbReference>
<keyword evidence="4" id="KW-0548">Nucleotidyltransferase</keyword>
<protein>
    <submittedName>
        <fullName evidence="4">Group II intron reverse transcriptase/maturase</fullName>
    </submittedName>
</protein>
<dbReference type="SUPFAM" id="SSF56672">
    <property type="entry name" value="DNA/RNA polymerases"/>
    <property type="match status" value="1"/>
</dbReference>
<dbReference type="CDD" id="cd01651">
    <property type="entry name" value="RT_G2_intron"/>
    <property type="match status" value="1"/>
</dbReference>
<dbReference type="Pfam" id="PF00078">
    <property type="entry name" value="RVT_1"/>
    <property type="match status" value="1"/>
</dbReference>
<feature type="domain" description="Reverse transcriptase" evidence="3">
    <location>
        <begin position="112"/>
        <end position="346"/>
    </location>
</feature>
<accession>A0A916SQF0</accession>
<dbReference type="GO" id="GO:0003964">
    <property type="term" value="F:RNA-directed DNA polymerase activity"/>
    <property type="evidence" value="ECO:0007669"/>
    <property type="project" value="UniProtKB-KW"/>
</dbReference>
<reference evidence="4" key="1">
    <citation type="journal article" date="2014" name="Int. J. Syst. Evol. Microbiol.">
        <title>Complete genome sequence of Corynebacterium casei LMG S-19264T (=DSM 44701T), isolated from a smear-ripened cheese.</title>
        <authorList>
            <consortium name="US DOE Joint Genome Institute (JGI-PGF)"/>
            <person name="Walter F."/>
            <person name="Albersmeier A."/>
            <person name="Kalinowski J."/>
            <person name="Ruckert C."/>
        </authorList>
    </citation>
    <scope>NUCLEOTIDE SEQUENCE</scope>
    <source>
        <strain evidence="4">CGMCC 1.15082</strain>
    </source>
</reference>
<evidence type="ECO:0000313" key="4">
    <source>
        <dbReference type="EMBL" id="GGB11146.1"/>
    </source>
</evidence>
<dbReference type="Proteomes" id="UP000646478">
    <property type="component" value="Unassembled WGS sequence"/>
</dbReference>
<dbReference type="AlphaFoldDB" id="A0A916SQF0"/>
<dbReference type="InterPro" id="IPR000477">
    <property type="entry name" value="RT_dom"/>
</dbReference>
<keyword evidence="4" id="KW-0695">RNA-directed DNA polymerase</keyword>
<dbReference type="PROSITE" id="PS50878">
    <property type="entry name" value="RT_POL"/>
    <property type="match status" value="1"/>
</dbReference>
<proteinExistence type="inferred from homology"/>
<name>A0A916SQF0_9HYPH</name>
<dbReference type="EMBL" id="BMHH01000032">
    <property type="protein sequence ID" value="GGB11146.1"/>
    <property type="molecule type" value="Genomic_DNA"/>
</dbReference>
<evidence type="ECO:0000259" key="3">
    <source>
        <dbReference type="PROSITE" id="PS50878"/>
    </source>
</evidence>
<dbReference type="PANTHER" id="PTHR34047">
    <property type="entry name" value="NUCLEAR INTRON MATURASE 1, MITOCHONDRIAL-RELATED"/>
    <property type="match status" value="1"/>
</dbReference>
<dbReference type="InterPro" id="IPR043502">
    <property type="entry name" value="DNA/RNA_pol_sf"/>
</dbReference>
<dbReference type="PANTHER" id="PTHR34047:SF8">
    <property type="entry name" value="PROTEIN YKFC"/>
    <property type="match status" value="1"/>
</dbReference>
<reference evidence="4" key="2">
    <citation type="submission" date="2020-09" db="EMBL/GenBank/DDBJ databases">
        <authorList>
            <person name="Sun Q."/>
            <person name="Zhou Y."/>
        </authorList>
    </citation>
    <scope>NUCLEOTIDE SEQUENCE</scope>
    <source>
        <strain evidence="4">CGMCC 1.15082</strain>
    </source>
</reference>
<keyword evidence="4" id="KW-0808">Transferase</keyword>
<organism evidence="4 5">
    <name type="scientific">Brucella endophytica</name>
    <dbReference type="NCBI Taxonomy" id="1963359"/>
    <lineage>
        <taxon>Bacteria</taxon>
        <taxon>Pseudomonadati</taxon>
        <taxon>Pseudomonadota</taxon>
        <taxon>Alphaproteobacteria</taxon>
        <taxon>Hyphomicrobiales</taxon>
        <taxon>Brucellaceae</taxon>
        <taxon>Brucella/Ochrobactrum group</taxon>
        <taxon>Brucella</taxon>
    </lineage>
</organism>
<evidence type="ECO:0000256" key="2">
    <source>
        <dbReference type="SAM" id="MobiDB-lite"/>
    </source>
</evidence>
<dbReference type="InterPro" id="IPR030931">
    <property type="entry name" value="Group_II_RT_mat"/>
</dbReference>
<feature type="compositionally biased region" description="Basic and acidic residues" evidence="2">
    <location>
        <begin position="1"/>
        <end position="13"/>
    </location>
</feature>
<dbReference type="InterPro" id="IPR025960">
    <property type="entry name" value="RVT_N"/>
</dbReference>